<evidence type="ECO:0000313" key="1">
    <source>
        <dbReference type="EMBL" id="KAF0823088.1"/>
    </source>
</evidence>
<sequence>MPVLGFSLFMPVRKVERPRKLSAQFTLGRGRLLRAILFGMRQRE</sequence>
<organism evidence="1 2">
    <name type="scientific">Cytobacillus firmus</name>
    <name type="common">Bacillus firmus</name>
    <dbReference type="NCBI Taxonomy" id="1399"/>
    <lineage>
        <taxon>Bacteria</taxon>
        <taxon>Bacillati</taxon>
        <taxon>Bacillota</taxon>
        <taxon>Bacilli</taxon>
        <taxon>Bacillales</taxon>
        <taxon>Bacillaceae</taxon>
        <taxon>Cytobacillus</taxon>
    </lineage>
</organism>
<accession>A0A800N9V4</accession>
<protein>
    <submittedName>
        <fullName evidence="1">Uncharacterized protein</fullName>
    </submittedName>
</protein>
<comment type="caution">
    <text evidence="1">The sequence shown here is derived from an EMBL/GenBank/DDBJ whole genome shotgun (WGS) entry which is preliminary data.</text>
</comment>
<name>A0A800N9V4_CYTFI</name>
<gene>
    <name evidence="1" type="ORF">KIS1582_3069</name>
</gene>
<reference evidence="1 2" key="1">
    <citation type="journal article" date="2020" name="G3 (Bethesda)">
        <title>Whole Genome Sequencing and Comparative Genomics of Two Nematicidal Bacillus Strains Reveals a Wide Range of Possible Virulence Factors.</title>
        <authorList>
            <person name="Susic N."/>
            <person name="Janezic S."/>
            <person name="Rupnik M."/>
            <person name="Geric Stare B."/>
        </authorList>
    </citation>
    <scope>NUCLEOTIDE SEQUENCE [LARGE SCALE GENOMIC DNA]</scope>
    <source>
        <strain evidence="1 2">I-1582</strain>
    </source>
</reference>
<proteinExistence type="predicted"/>
<dbReference type="Proteomes" id="UP000465778">
    <property type="component" value="Unassembled WGS sequence"/>
</dbReference>
<evidence type="ECO:0000313" key="2">
    <source>
        <dbReference type="Proteomes" id="UP000465778"/>
    </source>
</evidence>
<dbReference type="EMBL" id="VDEM01000038">
    <property type="protein sequence ID" value="KAF0823088.1"/>
    <property type="molecule type" value="Genomic_DNA"/>
</dbReference>
<dbReference type="AlphaFoldDB" id="A0A800N9V4"/>